<feature type="domain" description="Sulfotransferase" evidence="13">
    <location>
        <begin position="80"/>
        <end position="393"/>
    </location>
</feature>
<dbReference type="PANTHER" id="PTHR10704">
    <property type="entry name" value="CARBOHYDRATE SULFOTRANSFERASE"/>
    <property type="match status" value="1"/>
</dbReference>
<dbReference type="GO" id="GO:0000139">
    <property type="term" value="C:Golgi membrane"/>
    <property type="evidence" value="ECO:0007669"/>
    <property type="project" value="UniProtKB-SubCell"/>
</dbReference>
<dbReference type="Pfam" id="PF00685">
    <property type="entry name" value="Sulfotransfer_1"/>
    <property type="match status" value="1"/>
</dbReference>
<name>A0A8C5KS37_JACJA</name>
<dbReference type="EC" id="2.8.2.-" evidence="11"/>
<keyword evidence="5" id="KW-0735">Signal-anchor</keyword>
<evidence type="ECO:0000256" key="5">
    <source>
        <dbReference type="ARBA" id="ARBA00022968"/>
    </source>
</evidence>
<keyword evidence="3 11" id="KW-0808">Transferase</keyword>
<dbReference type="GeneTree" id="ENSGT00940000162746"/>
<keyword evidence="7" id="KW-0333">Golgi apparatus</keyword>
<comment type="subcellular location">
    <subcellularLocation>
        <location evidence="1">Golgi apparatus membrane</location>
        <topology evidence="1">Single-pass type II membrane protein</topology>
    </subcellularLocation>
</comment>
<evidence type="ECO:0000256" key="1">
    <source>
        <dbReference type="ARBA" id="ARBA00004323"/>
    </source>
</evidence>
<dbReference type="GO" id="GO:0006044">
    <property type="term" value="P:N-acetylglucosamine metabolic process"/>
    <property type="evidence" value="ECO:0007669"/>
    <property type="project" value="Ensembl"/>
</dbReference>
<keyword evidence="15" id="KW-1185">Reference proteome</keyword>
<dbReference type="Proteomes" id="UP000694385">
    <property type="component" value="Unassembled WGS sequence"/>
</dbReference>
<dbReference type="GO" id="GO:0006790">
    <property type="term" value="P:sulfur compound metabolic process"/>
    <property type="evidence" value="ECO:0007669"/>
    <property type="project" value="Ensembl"/>
</dbReference>
<evidence type="ECO:0000256" key="11">
    <source>
        <dbReference type="RuleBase" id="RU361155"/>
    </source>
</evidence>
<dbReference type="AlphaFoldDB" id="A0A8C5KS37"/>
<dbReference type="SUPFAM" id="SSF52540">
    <property type="entry name" value="P-loop containing nucleoside triphosphate hydrolases"/>
    <property type="match status" value="1"/>
</dbReference>
<evidence type="ECO:0000259" key="13">
    <source>
        <dbReference type="Pfam" id="PF00685"/>
    </source>
</evidence>
<reference evidence="14" key="1">
    <citation type="submission" date="2025-08" db="UniProtKB">
        <authorList>
            <consortium name="Ensembl"/>
        </authorList>
    </citation>
    <scope>IDENTIFICATION</scope>
</reference>
<dbReference type="GO" id="GO:0001517">
    <property type="term" value="F:N-acetylglucosamine 6-O-sulfotransferase activity"/>
    <property type="evidence" value="ECO:0007669"/>
    <property type="project" value="Ensembl"/>
</dbReference>
<proteinExistence type="inferred from homology"/>
<dbReference type="GO" id="GO:0005802">
    <property type="term" value="C:trans-Golgi network"/>
    <property type="evidence" value="ECO:0007669"/>
    <property type="project" value="Ensembl"/>
</dbReference>
<evidence type="ECO:0000256" key="4">
    <source>
        <dbReference type="ARBA" id="ARBA00022692"/>
    </source>
</evidence>
<evidence type="ECO:0000313" key="15">
    <source>
        <dbReference type="Proteomes" id="UP000694385"/>
    </source>
</evidence>
<dbReference type="Ensembl" id="ENSJJAT00000019864.1">
    <property type="protein sequence ID" value="ENSJJAP00000013374.1"/>
    <property type="gene ID" value="ENSJJAG00000016154.1"/>
</dbReference>
<evidence type="ECO:0000256" key="7">
    <source>
        <dbReference type="ARBA" id="ARBA00023034"/>
    </source>
</evidence>
<dbReference type="PIRSF" id="PIRSF005883">
    <property type="entry name" value="Carbohydrate_sulfotransferase"/>
    <property type="match status" value="1"/>
</dbReference>
<keyword evidence="4 12" id="KW-0812">Transmembrane</keyword>
<evidence type="ECO:0000256" key="12">
    <source>
        <dbReference type="SAM" id="Phobius"/>
    </source>
</evidence>
<keyword evidence="6 12" id="KW-1133">Transmembrane helix</keyword>
<dbReference type="InterPro" id="IPR027417">
    <property type="entry name" value="P-loop_NTPase"/>
</dbReference>
<organism evidence="14 15">
    <name type="scientific">Jaculus jaculus</name>
    <name type="common">Lesser Egyptian jerboa</name>
    <dbReference type="NCBI Taxonomy" id="51337"/>
    <lineage>
        <taxon>Eukaryota</taxon>
        <taxon>Metazoa</taxon>
        <taxon>Chordata</taxon>
        <taxon>Craniata</taxon>
        <taxon>Vertebrata</taxon>
        <taxon>Euteleostomi</taxon>
        <taxon>Mammalia</taxon>
        <taxon>Eutheria</taxon>
        <taxon>Euarchontoglires</taxon>
        <taxon>Glires</taxon>
        <taxon>Rodentia</taxon>
        <taxon>Myomorpha</taxon>
        <taxon>Dipodoidea</taxon>
        <taxon>Dipodidae</taxon>
        <taxon>Dipodinae</taxon>
        <taxon>Jaculus</taxon>
    </lineage>
</organism>
<keyword evidence="9" id="KW-0325">Glycoprotein</keyword>
<keyword evidence="8 12" id="KW-0472">Membrane</keyword>
<keyword evidence="10" id="KW-0119">Carbohydrate metabolism</keyword>
<reference evidence="14" key="2">
    <citation type="submission" date="2025-09" db="UniProtKB">
        <authorList>
            <consortium name="Ensembl"/>
        </authorList>
    </citation>
    <scope>IDENTIFICATION</scope>
</reference>
<dbReference type="InterPro" id="IPR051135">
    <property type="entry name" value="Gal/GlcNAc/GalNAc_ST"/>
</dbReference>
<protein>
    <recommendedName>
        <fullName evidence="11">Sulfotransferase</fullName>
        <ecNumber evidence="11">2.8.2.-</ecNumber>
    </recommendedName>
</protein>
<evidence type="ECO:0000256" key="9">
    <source>
        <dbReference type="ARBA" id="ARBA00023180"/>
    </source>
</evidence>
<dbReference type="FunFam" id="3.40.50.300:FF:000703">
    <property type="entry name" value="Sulfotransferase"/>
    <property type="match status" value="1"/>
</dbReference>
<evidence type="ECO:0000256" key="2">
    <source>
        <dbReference type="ARBA" id="ARBA00005530"/>
    </source>
</evidence>
<evidence type="ECO:0000256" key="6">
    <source>
        <dbReference type="ARBA" id="ARBA00022989"/>
    </source>
</evidence>
<evidence type="ECO:0000256" key="8">
    <source>
        <dbReference type="ARBA" id="ARBA00023136"/>
    </source>
</evidence>
<evidence type="ECO:0000256" key="3">
    <source>
        <dbReference type="ARBA" id="ARBA00022679"/>
    </source>
</evidence>
<dbReference type="GO" id="GO:0005975">
    <property type="term" value="P:carbohydrate metabolic process"/>
    <property type="evidence" value="ECO:0007669"/>
    <property type="project" value="InterPro"/>
</dbReference>
<evidence type="ECO:0000256" key="10">
    <source>
        <dbReference type="ARBA" id="ARBA00023277"/>
    </source>
</evidence>
<feature type="transmembrane region" description="Helical" evidence="12">
    <location>
        <begin position="47"/>
        <end position="66"/>
    </location>
</feature>
<dbReference type="Gene3D" id="3.40.50.300">
    <property type="entry name" value="P-loop containing nucleotide triphosphate hydrolases"/>
    <property type="match status" value="1"/>
</dbReference>
<dbReference type="OMA" id="YMKPGPR"/>
<dbReference type="InterPro" id="IPR016469">
    <property type="entry name" value="Carbohydrate_sulfotransferase"/>
</dbReference>
<accession>A0A8C5KS37</accession>
<evidence type="ECO:0000313" key="14">
    <source>
        <dbReference type="Ensembl" id="ENSJJAP00000013374.1"/>
    </source>
</evidence>
<dbReference type="PANTHER" id="PTHR10704:SF40">
    <property type="entry name" value="CARBOHYDRATE SULFOTRANSFERASE 4"/>
    <property type="match status" value="1"/>
</dbReference>
<comment type="similarity">
    <text evidence="2">Belongs to the sulfotransferase 1 family. Gal/GlcNAc/GalNAc subfamily.</text>
</comment>
<sequence>GSTLNPGNVTACSPSLQGIEVESSGLSPSVCPLKAFFFHRMLLSRKARLLVILGSQMVLFGLFFHMSGHNFLSRKQEPKPKHVLVLSSWRSGSSFVGQLFSQHPDVFYLMEPAWHVWMTFTHSTAQRLQMAVRDLLRSIFLCDMSVFDAYMNPGPRKQSSLFQWEQSRALCSPPACDVFPGDMIISPVHCKALCSRQPFEMVEKACRSHSYVVVKEVRFFSLQALYPLLTDPSLDLHIVHLVRDPRAVFRSREHTTAELMIDSHIVLGQHTLKEKDQPYAAMQIICKGQKDIIKAIQALPKALQRRYVLMRYEDLVRDPLAQTSQMYEYVGLKFLPHLQTWVYNLTRGKGMGGHAFHTNARDALNVSQAWRWSLPYEKVSQLQQVCGDAMDLLGYIQVRSQQEQVNLSLDLLSSSNALEHVYQDG</sequence>
<dbReference type="InterPro" id="IPR000863">
    <property type="entry name" value="Sulfotransferase_dom"/>
</dbReference>